<name>A0A507CA36_9FUNG</name>
<proteinExistence type="predicted"/>
<evidence type="ECO:0000313" key="3">
    <source>
        <dbReference type="Proteomes" id="UP000319731"/>
    </source>
</evidence>
<dbReference type="PROSITE" id="PS50181">
    <property type="entry name" value="FBOX"/>
    <property type="match status" value="1"/>
</dbReference>
<organism evidence="2 3">
    <name type="scientific">Synchytrium microbalum</name>
    <dbReference type="NCBI Taxonomy" id="1806994"/>
    <lineage>
        <taxon>Eukaryota</taxon>
        <taxon>Fungi</taxon>
        <taxon>Fungi incertae sedis</taxon>
        <taxon>Chytridiomycota</taxon>
        <taxon>Chytridiomycota incertae sedis</taxon>
        <taxon>Chytridiomycetes</taxon>
        <taxon>Synchytriales</taxon>
        <taxon>Synchytriaceae</taxon>
        <taxon>Synchytrium</taxon>
    </lineage>
</organism>
<dbReference type="SUPFAM" id="SSF52047">
    <property type="entry name" value="RNI-like"/>
    <property type="match status" value="1"/>
</dbReference>
<dbReference type="Gene3D" id="3.80.10.10">
    <property type="entry name" value="Ribonuclease Inhibitor"/>
    <property type="match status" value="1"/>
</dbReference>
<dbReference type="InterPro" id="IPR001810">
    <property type="entry name" value="F-box_dom"/>
</dbReference>
<sequence>MNMSLPEAALKRIANELPSSDVYSMILINKSFAASTIKSLWHHVALRGKRQINALTRCLKKGGKATFPYGSYVKEMSLYEFNPTMGDYDPTDLEINMNLINSIAPFFPNLASIGLFFGFPDATIGSSSPSPFPFDALASSIPGLEALQVWNSYNPTPSLRNLITNCKNLVRLDVAFFYMDAGVLAHVLEKGKKIRNLHLNAIMGVSNDELVSCLAKAPDQLRELSYRGVQPLTPAHIGQIVRYQHRITYLGIVGSALNAHGLQTLSALPSLKRLELEFSPVDQSVVTETDFINLVTETKSLKHLHLEKPNFYSIDLIQHIVASCPHMDSFSIGLRQDKQQARNLVDEIKAYGHASCDANGLVMFERSKKPLA</sequence>
<dbReference type="RefSeq" id="XP_031025129.1">
    <property type="nucleotide sequence ID" value="XM_031168935.1"/>
</dbReference>
<gene>
    <name evidence="2" type="ORF">SmJEL517_g03007</name>
</gene>
<dbReference type="Proteomes" id="UP000319731">
    <property type="component" value="Unassembled WGS sequence"/>
</dbReference>
<evidence type="ECO:0000259" key="1">
    <source>
        <dbReference type="PROSITE" id="PS50181"/>
    </source>
</evidence>
<dbReference type="EMBL" id="QEAO01000014">
    <property type="protein sequence ID" value="TPX34365.1"/>
    <property type="molecule type" value="Genomic_DNA"/>
</dbReference>
<reference evidence="2 3" key="1">
    <citation type="journal article" date="2019" name="Sci. Rep.">
        <title>Comparative genomics of chytrid fungi reveal insights into the obligate biotrophic and pathogenic lifestyle of Synchytrium endobioticum.</title>
        <authorList>
            <person name="van de Vossenberg B.T.L.H."/>
            <person name="Warris S."/>
            <person name="Nguyen H.D.T."/>
            <person name="van Gent-Pelzer M.P.E."/>
            <person name="Joly D.L."/>
            <person name="van de Geest H.C."/>
            <person name="Bonants P.J.M."/>
            <person name="Smith D.S."/>
            <person name="Levesque C.A."/>
            <person name="van der Lee T.A.J."/>
        </authorList>
    </citation>
    <scope>NUCLEOTIDE SEQUENCE [LARGE SCALE GENOMIC DNA]</scope>
    <source>
        <strain evidence="2 3">JEL517</strain>
    </source>
</reference>
<dbReference type="AlphaFoldDB" id="A0A507CA36"/>
<keyword evidence="3" id="KW-1185">Reference proteome</keyword>
<accession>A0A507CA36</accession>
<comment type="caution">
    <text evidence="2">The sequence shown here is derived from an EMBL/GenBank/DDBJ whole genome shotgun (WGS) entry which is preliminary data.</text>
</comment>
<protein>
    <recommendedName>
        <fullName evidence="1">F-box domain-containing protein</fullName>
    </recommendedName>
</protein>
<feature type="domain" description="F-box" evidence="1">
    <location>
        <begin position="1"/>
        <end position="44"/>
    </location>
</feature>
<dbReference type="InterPro" id="IPR032675">
    <property type="entry name" value="LRR_dom_sf"/>
</dbReference>
<evidence type="ECO:0000313" key="2">
    <source>
        <dbReference type="EMBL" id="TPX34365.1"/>
    </source>
</evidence>
<dbReference type="GeneID" id="42004232"/>
<dbReference type="OrthoDB" id="2095648at2759"/>